<dbReference type="InterPro" id="IPR011711">
    <property type="entry name" value="GntR_C"/>
</dbReference>
<evidence type="ECO:0000259" key="5">
    <source>
        <dbReference type="PROSITE" id="PS50949"/>
    </source>
</evidence>
<dbReference type="Pfam" id="PF07729">
    <property type="entry name" value="FCD"/>
    <property type="match status" value="1"/>
</dbReference>
<name>A0ABU0F6R4_9HYPH</name>
<dbReference type="PANTHER" id="PTHR43537">
    <property type="entry name" value="TRANSCRIPTIONAL REGULATOR, GNTR FAMILY"/>
    <property type="match status" value="1"/>
</dbReference>
<evidence type="ECO:0000313" key="7">
    <source>
        <dbReference type="Proteomes" id="UP001237448"/>
    </source>
</evidence>
<protein>
    <submittedName>
        <fullName evidence="6">DNA-binding GntR family transcriptional regulator</fullName>
    </submittedName>
</protein>
<dbReference type="PRINTS" id="PR00035">
    <property type="entry name" value="HTHGNTR"/>
</dbReference>
<dbReference type="Gene3D" id="1.20.120.530">
    <property type="entry name" value="GntR ligand-binding domain-like"/>
    <property type="match status" value="1"/>
</dbReference>
<gene>
    <name evidence="6" type="ORF">J3R73_000099</name>
</gene>
<evidence type="ECO:0000313" key="6">
    <source>
        <dbReference type="EMBL" id="MDQ0390307.1"/>
    </source>
</evidence>
<evidence type="ECO:0000256" key="1">
    <source>
        <dbReference type="ARBA" id="ARBA00023015"/>
    </source>
</evidence>
<dbReference type="SMART" id="SM00895">
    <property type="entry name" value="FCD"/>
    <property type="match status" value="1"/>
</dbReference>
<feature type="region of interest" description="Disordered" evidence="4">
    <location>
        <begin position="1"/>
        <end position="23"/>
    </location>
</feature>
<sequence length="240" mass="26809">MVISRPLRMPRKSLQRGQPAPIGRARPLHEEVVDRLRDMIIEGIIPPGERLHETNLSETLNVSRTPLREALKLLANEGMVELLPGRGARVSQLTPEGVGELFEVIGGLERLAAELAVTRMTARDLDRLKRMHDRMAEHFAAGERQDYFVLNHQIHIAIVAAARNETLAATHATLMVKARWGRYSALASAERWAEAMAEHEALMAALEARDGRLAGDVLYRHDRRTGETTEQMLRASAKPA</sequence>
<dbReference type="GO" id="GO:0003677">
    <property type="term" value="F:DNA binding"/>
    <property type="evidence" value="ECO:0007669"/>
    <property type="project" value="UniProtKB-KW"/>
</dbReference>
<dbReference type="InterPro" id="IPR036388">
    <property type="entry name" value="WH-like_DNA-bd_sf"/>
</dbReference>
<dbReference type="Proteomes" id="UP001237448">
    <property type="component" value="Unassembled WGS sequence"/>
</dbReference>
<dbReference type="InterPro" id="IPR036390">
    <property type="entry name" value="WH_DNA-bd_sf"/>
</dbReference>
<organism evidence="6 7">
    <name type="scientific">Labrys monachus</name>
    <dbReference type="NCBI Taxonomy" id="217067"/>
    <lineage>
        <taxon>Bacteria</taxon>
        <taxon>Pseudomonadati</taxon>
        <taxon>Pseudomonadota</taxon>
        <taxon>Alphaproteobacteria</taxon>
        <taxon>Hyphomicrobiales</taxon>
        <taxon>Xanthobacteraceae</taxon>
        <taxon>Labrys</taxon>
    </lineage>
</organism>
<reference evidence="6 7" key="1">
    <citation type="submission" date="2023-07" db="EMBL/GenBank/DDBJ databases">
        <title>Genomic Encyclopedia of Type Strains, Phase IV (KMG-IV): sequencing the most valuable type-strain genomes for metagenomic binning, comparative biology and taxonomic classification.</title>
        <authorList>
            <person name="Goeker M."/>
        </authorList>
    </citation>
    <scope>NUCLEOTIDE SEQUENCE [LARGE SCALE GENOMIC DNA]</scope>
    <source>
        <strain evidence="6 7">DSM 5896</strain>
    </source>
</reference>
<feature type="domain" description="HTH gntR-type" evidence="5">
    <location>
        <begin position="26"/>
        <end position="93"/>
    </location>
</feature>
<dbReference type="PROSITE" id="PS50949">
    <property type="entry name" value="HTH_GNTR"/>
    <property type="match status" value="1"/>
</dbReference>
<keyword evidence="3" id="KW-0804">Transcription</keyword>
<evidence type="ECO:0000256" key="2">
    <source>
        <dbReference type="ARBA" id="ARBA00023125"/>
    </source>
</evidence>
<dbReference type="RefSeq" id="WP_307421469.1">
    <property type="nucleotide sequence ID" value="NZ_JAUSVK010000001.1"/>
</dbReference>
<dbReference type="CDD" id="cd07377">
    <property type="entry name" value="WHTH_GntR"/>
    <property type="match status" value="1"/>
</dbReference>
<dbReference type="Pfam" id="PF00392">
    <property type="entry name" value="GntR"/>
    <property type="match status" value="1"/>
</dbReference>
<dbReference type="SUPFAM" id="SSF46785">
    <property type="entry name" value="Winged helix' DNA-binding domain"/>
    <property type="match status" value="1"/>
</dbReference>
<dbReference type="InterPro" id="IPR000524">
    <property type="entry name" value="Tscrpt_reg_HTH_GntR"/>
</dbReference>
<dbReference type="SUPFAM" id="SSF48008">
    <property type="entry name" value="GntR ligand-binding domain-like"/>
    <property type="match status" value="1"/>
</dbReference>
<accession>A0ABU0F6R4</accession>
<dbReference type="EMBL" id="JAUSVK010000001">
    <property type="protein sequence ID" value="MDQ0390307.1"/>
    <property type="molecule type" value="Genomic_DNA"/>
</dbReference>
<dbReference type="InterPro" id="IPR008920">
    <property type="entry name" value="TF_FadR/GntR_C"/>
</dbReference>
<proteinExistence type="predicted"/>
<comment type="caution">
    <text evidence="6">The sequence shown here is derived from an EMBL/GenBank/DDBJ whole genome shotgun (WGS) entry which is preliminary data.</text>
</comment>
<keyword evidence="1" id="KW-0805">Transcription regulation</keyword>
<evidence type="ECO:0000256" key="4">
    <source>
        <dbReference type="SAM" id="MobiDB-lite"/>
    </source>
</evidence>
<keyword evidence="2 6" id="KW-0238">DNA-binding</keyword>
<keyword evidence="7" id="KW-1185">Reference proteome</keyword>
<evidence type="ECO:0000256" key="3">
    <source>
        <dbReference type="ARBA" id="ARBA00023163"/>
    </source>
</evidence>
<dbReference type="SMART" id="SM00345">
    <property type="entry name" value="HTH_GNTR"/>
    <property type="match status" value="1"/>
</dbReference>
<dbReference type="PANTHER" id="PTHR43537:SF50">
    <property type="entry name" value="TRANSCRIPTIONAL REGULATORY PROTEIN"/>
    <property type="match status" value="1"/>
</dbReference>
<dbReference type="Gene3D" id="1.10.10.10">
    <property type="entry name" value="Winged helix-like DNA-binding domain superfamily/Winged helix DNA-binding domain"/>
    <property type="match status" value="1"/>
</dbReference>